<feature type="region of interest" description="Disordered" evidence="1">
    <location>
        <begin position="149"/>
        <end position="173"/>
    </location>
</feature>
<dbReference type="Gramene" id="TraesJUL6A03G03441520.1">
    <property type="protein sequence ID" value="TraesJUL6A03G03441520.1.CDS1"/>
    <property type="gene ID" value="TraesJUL6A03G03441520"/>
</dbReference>
<dbReference type="OrthoDB" id="689126at2759"/>
<gene>
    <name evidence="2" type="primary">LOC123146361</name>
</gene>
<dbReference type="Gramene" id="TraesLAC6A03G03368460.1">
    <property type="protein sequence ID" value="TraesLAC6A03G03368460.1.CDS1"/>
    <property type="gene ID" value="TraesLAC6A03G03368460"/>
</dbReference>
<dbReference type="Gramene" id="TraesCS6A02G417700.1">
    <property type="protein sequence ID" value="TraesCS6A02G417700.1.cds1"/>
    <property type="gene ID" value="TraesCS6A02G417700"/>
</dbReference>
<dbReference type="Gramene" id="TraesNOR6A03G03449390.1">
    <property type="protein sequence ID" value="TraesNOR6A03G03449390.1.CDS1"/>
    <property type="gene ID" value="TraesNOR6A03G03449390"/>
</dbReference>
<reference evidence="2" key="2">
    <citation type="submission" date="2018-10" db="UniProtKB">
        <authorList>
            <consortium name="EnsemblPlants"/>
        </authorList>
    </citation>
    <scope>IDENTIFICATION</scope>
</reference>
<accession>A0A3B6NVY9</accession>
<evidence type="ECO:0000313" key="3">
    <source>
        <dbReference type="Proteomes" id="UP000019116"/>
    </source>
</evidence>
<dbReference type="AlphaFoldDB" id="A0A3B6NVY9"/>
<dbReference type="PANTHER" id="PTHR35477:SF1">
    <property type="entry name" value="OS06G0728500 PROTEIN"/>
    <property type="match status" value="1"/>
</dbReference>
<evidence type="ECO:0000313" key="2">
    <source>
        <dbReference type="EnsemblPlants" id="TraesCS6A02G417700.1.cds1"/>
    </source>
</evidence>
<feature type="region of interest" description="Disordered" evidence="1">
    <location>
        <begin position="369"/>
        <end position="398"/>
    </location>
</feature>
<feature type="compositionally biased region" description="Basic and acidic residues" evidence="1">
    <location>
        <begin position="300"/>
        <end position="316"/>
    </location>
</feature>
<dbReference type="EnsemblPlants" id="TraesCS6A02G417700.1">
    <property type="protein sequence ID" value="TraesCS6A02G417700.1.cds1"/>
    <property type="gene ID" value="TraesCS6A02G417700"/>
</dbReference>
<dbReference type="Gramene" id="TraesPARA_EIv1.0_1989560.2">
    <property type="protein sequence ID" value="TraesPARA_EIv1.0_1989560.2.CDS1"/>
    <property type="gene ID" value="TraesPARA_EIv1.0_1989560"/>
</dbReference>
<dbReference type="Proteomes" id="UP000019116">
    <property type="component" value="Chromosome 6A"/>
</dbReference>
<dbReference type="Gramene" id="TraesARI6A03G03368760.3">
    <property type="protein sequence ID" value="TraesARI6A03G03368760.3.CDS1"/>
    <property type="gene ID" value="TraesARI6A03G03368760"/>
</dbReference>
<feature type="compositionally biased region" description="Low complexity" evidence="1">
    <location>
        <begin position="372"/>
        <end position="398"/>
    </location>
</feature>
<dbReference type="Gramene" id="TraesNOR6A03G03449390.2">
    <property type="protein sequence ID" value="TraesNOR6A03G03449390.2.CDS1"/>
    <property type="gene ID" value="TraesNOR6A03G03449390"/>
</dbReference>
<dbReference type="Gramene" id="TraesJAG6A03G03408220.1">
    <property type="protein sequence ID" value="TraesJAG6A03G03408220.1.CDS1"/>
    <property type="gene ID" value="TraesJAG6A03G03408220"/>
</dbReference>
<dbReference type="Gramene" id="TraesSTA6A03G03404260.2">
    <property type="protein sequence ID" value="TraesSTA6A03G03404260.2.CDS1"/>
    <property type="gene ID" value="TraesSTA6A03G03404260"/>
</dbReference>
<proteinExistence type="predicted"/>
<dbReference type="Gramene" id="TraesARI6A03G03368760.1">
    <property type="protein sequence ID" value="TraesARI6A03G03368760.1.CDS1"/>
    <property type="gene ID" value="TraesARI6A03G03368760"/>
</dbReference>
<dbReference type="Gramene" id="TraesCS6A03G1043300.1">
    <property type="protein sequence ID" value="TraesCS6A03G1043300.1.CDS1"/>
    <property type="gene ID" value="TraesCS6A03G1043300"/>
</dbReference>
<protein>
    <submittedName>
        <fullName evidence="2">Uncharacterized protein</fullName>
    </submittedName>
</protein>
<sequence length="398" mass="41799">MEPSDLNTHLPPRKRLLAGLRTAAAASPCDAAEPEPAPVPPLLLPDGLAARLRAMPPASTQQEIIQAAQRAADAAAAAAAAARAAAVDKAAVAARARAAARAAMEFLDSLCIAGASRNGIQLLKPKSKKKHVQVKLLYRPPSANGRAIEGAEEAVGGDVTPRPHRRRRESDEEVARKLHRVMNSSPRISFTGPKRPHSIADGKDGGFHSDGGGGDACNGSLTHTPTEVSFVNGGSSVGKSGERAIHSSKTRAPDDDGEQYPWNTAKGSRHIVNNGDGIGNLSAGRKVKIKRKQLFLNHHSNGEQREEHNQETEQSRDPPVGGYCNELKSNDAEKQPGFADDARAAAPGGGDDPAPTKITSVWKFKKFKPAASSHCSSDSKMLCSSSSAAETSASVKAD</sequence>
<name>A0A3B6NVY9_WHEAT</name>
<dbReference type="Gramene" id="TraesSTA6A03G03404260.3">
    <property type="protein sequence ID" value="TraesSTA6A03G03404260.3.CDS1"/>
    <property type="gene ID" value="TraesSTA6A03G03404260"/>
</dbReference>
<dbReference type="Gramene" id="TraesSTA6A03G03404260.1">
    <property type="protein sequence ID" value="TraesSTA6A03G03404260.1.CDS1"/>
    <property type="gene ID" value="TraesSTA6A03G03404260"/>
</dbReference>
<dbReference type="Gramene" id="TraesPARA_EIv1.0_1989560.3">
    <property type="protein sequence ID" value="TraesPARA_EIv1.0_1989560.3.CDS1"/>
    <property type="gene ID" value="TraesPARA_EIv1.0_1989560"/>
</dbReference>
<dbReference type="SMR" id="A0A3B6NVY9"/>
<dbReference type="PANTHER" id="PTHR35477">
    <property type="entry name" value="OS06G0728500 PROTEIN"/>
    <property type="match status" value="1"/>
</dbReference>
<dbReference type="Gramene" id="TraesWEE_scaffold_142135_01G000100.1">
    <property type="protein sequence ID" value="TraesWEE_scaffold_142135_01G000100.1"/>
    <property type="gene ID" value="TraesWEE_scaffold_142135_01G000100"/>
</dbReference>
<organism evidence="2">
    <name type="scientific">Triticum aestivum</name>
    <name type="common">Wheat</name>
    <dbReference type="NCBI Taxonomy" id="4565"/>
    <lineage>
        <taxon>Eukaryota</taxon>
        <taxon>Viridiplantae</taxon>
        <taxon>Streptophyta</taxon>
        <taxon>Embryophyta</taxon>
        <taxon>Tracheophyta</taxon>
        <taxon>Spermatophyta</taxon>
        <taxon>Magnoliopsida</taxon>
        <taxon>Liliopsida</taxon>
        <taxon>Poales</taxon>
        <taxon>Poaceae</taxon>
        <taxon>BOP clade</taxon>
        <taxon>Pooideae</taxon>
        <taxon>Triticodae</taxon>
        <taxon>Triticeae</taxon>
        <taxon>Triticinae</taxon>
        <taxon>Triticum</taxon>
    </lineage>
</organism>
<dbReference type="STRING" id="4565.A0A3B6NVY9"/>
<keyword evidence="3" id="KW-1185">Reference proteome</keyword>
<reference evidence="2" key="1">
    <citation type="submission" date="2018-08" db="EMBL/GenBank/DDBJ databases">
        <authorList>
            <person name="Rossello M."/>
        </authorList>
    </citation>
    <scope>NUCLEOTIDE SEQUENCE [LARGE SCALE GENOMIC DNA]</scope>
    <source>
        <strain evidence="2">cv. Chinese Spring</strain>
    </source>
</reference>
<dbReference type="Gramene" id="TraesARI6A03G03368760.2">
    <property type="protein sequence ID" value="TraesARI6A03G03368760.2.CDS1"/>
    <property type="gene ID" value="TraesARI6A03G03368760"/>
</dbReference>
<dbReference type="Gramene" id="TraesPARA_EIv1.0_1989560.1">
    <property type="protein sequence ID" value="TraesPARA_EIv1.0_1989560.1.CDS1"/>
    <property type="gene ID" value="TraesPARA_EIv1.0_1989560"/>
</dbReference>
<evidence type="ECO:0000256" key="1">
    <source>
        <dbReference type="SAM" id="MobiDB-lite"/>
    </source>
</evidence>
<dbReference type="OMA" id="HNQETEQ"/>
<feature type="region of interest" description="Disordered" evidence="1">
    <location>
        <begin position="230"/>
        <end position="281"/>
    </location>
</feature>
<feature type="region of interest" description="Disordered" evidence="1">
    <location>
        <begin position="299"/>
        <end position="357"/>
    </location>
</feature>
<dbReference type="Gramene" id="TraesCAD_scaffold_185140_01G000100.1">
    <property type="protein sequence ID" value="TraesCAD_scaffold_185140_01G000100.1"/>
    <property type="gene ID" value="TraesCAD_scaffold_185140_01G000100"/>
</dbReference>
<dbReference type="Gramene" id="TraesMAC6A03G03412470.1">
    <property type="protein sequence ID" value="TraesMAC6A03G03412470.1.CDS1"/>
    <property type="gene ID" value="TraesMAC6A03G03412470"/>
</dbReference>